<proteinExistence type="predicted"/>
<dbReference type="Pfam" id="PF10722">
    <property type="entry name" value="YbjN"/>
    <property type="match status" value="1"/>
</dbReference>
<evidence type="ECO:0000313" key="2">
    <source>
        <dbReference type="Proteomes" id="UP000244754"/>
    </source>
</evidence>
<reference evidence="2" key="1">
    <citation type="submission" date="2018-01" db="EMBL/GenBank/DDBJ databases">
        <authorList>
            <person name="Li J."/>
        </authorList>
    </citation>
    <scope>NUCLEOTIDE SEQUENCE [LARGE SCALE GENOMIC DNA]</scope>
    <source>
        <strain evidence="2">2184</strain>
    </source>
</reference>
<name>A0A2S0WBX4_9CORY</name>
<evidence type="ECO:0000313" key="1">
    <source>
        <dbReference type="EMBL" id="AWB83254.1"/>
    </source>
</evidence>
<sequence>MRKAGSRAPNPRMLCTTARKNRRPNTTVRTKMEFPPLSRELLIKALSNLGVTAGPDEDGVLGARFPNAVAQFYLDENFLTAHTIWNEVVAPSSQAEVLELVNTLNQGIPTGKVSPVLVEGAPTIDVHEHFFAAHGLSENQLCMMLDAYFQIAFMVFDEFEQRGFAQNAQV</sequence>
<keyword evidence="2" id="KW-1185">Reference proteome</keyword>
<dbReference type="InterPro" id="IPR019660">
    <property type="entry name" value="Put_sensory_transdc_reg_YbjN"/>
</dbReference>
<dbReference type="EMBL" id="CP026948">
    <property type="protein sequence ID" value="AWB83254.1"/>
    <property type="molecule type" value="Genomic_DNA"/>
</dbReference>
<gene>
    <name evidence="1" type="ORF">C3E79_01120</name>
</gene>
<organism evidence="1 2">
    <name type="scientific">Corynebacterium liangguodongii</name>
    <dbReference type="NCBI Taxonomy" id="2079535"/>
    <lineage>
        <taxon>Bacteria</taxon>
        <taxon>Bacillati</taxon>
        <taxon>Actinomycetota</taxon>
        <taxon>Actinomycetes</taxon>
        <taxon>Mycobacteriales</taxon>
        <taxon>Corynebacteriaceae</taxon>
        <taxon>Corynebacterium</taxon>
    </lineage>
</organism>
<accession>A0A2S0WBX4</accession>
<dbReference type="KEGG" id="clia:C3E79_01120"/>
<dbReference type="AlphaFoldDB" id="A0A2S0WBX4"/>
<protein>
    <submittedName>
        <fullName evidence="1">Uncharacterized protein</fullName>
    </submittedName>
</protein>
<dbReference type="Proteomes" id="UP000244754">
    <property type="component" value="Chromosome"/>
</dbReference>